<evidence type="ECO:0008006" key="8">
    <source>
        <dbReference type="Google" id="ProtNLM"/>
    </source>
</evidence>
<gene>
    <name evidence="6" type="ORF">BJN34_12365</name>
</gene>
<keyword evidence="4 5" id="KW-0472">Membrane</keyword>
<dbReference type="Pfam" id="PF01124">
    <property type="entry name" value="MAPEG"/>
    <property type="match status" value="1"/>
</dbReference>
<evidence type="ECO:0000256" key="2">
    <source>
        <dbReference type="ARBA" id="ARBA00022692"/>
    </source>
</evidence>
<sequence>MRSSSTRTEGKRRCALGLLLFTLGLTISVQRTRLGVLSGYAPQPVQMLTKLVRAHGNTAEYAPFLAVLFLYLGAQHPPAWQLWCMAGATACRLLLVLGLLAWPSMSKPNPARAVAALGTYAFGAALCVAVLVR</sequence>
<dbReference type="Proteomes" id="UP000189627">
    <property type="component" value="Chromosome 1"/>
</dbReference>
<keyword evidence="2 5" id="KW-0812">Transmembrane</keyword>
<dbReference type="KEGG" id="cuh:BJN34_12365"/>
<organism evidence="6 7">
    <name type="scientific">Cupriavidus necator</name>
    <name type="common">Alcaligenes eutrophus</name>
    <name type="synonym">Ralstonia eutropha</name>
    <dbReference type="NCBI Taxonomy" id="106590"/>
    <lineage>
        <taxon>Bacteria</taxon>
        <taxon>Pseudomonadati</taxon>
        <taxon>Pseudomonadota</taxon>
        <taxon>Betaproteobacteria</taxon>
        <taxon>Burkholderiales</taxon>
        <taxon>Burkholderiaceae</taxon>
        <taxon>Cupriavidus</taxon>
    </lineage>
</organism>
<protein>
    <recommendedName>
        <fullName evidence="8">MAPEG family protein</fullName>
    </recommendedName>
</protein>
<evidence type="ECO:0000313" key="7">
    <source>
        <dbReference type="Proteomes" id="UP000189627"/>
    </source>
</evidence>
<evidence type="ECO:0000256" key="5">
    <source>
        <dbReference type="SAM" id="Phobius"/>
    </source>
</evidence>
<proteinExistence type="predicted"/>
<dbReference type="SUPFAM" id="SSF161084">
    <property type="entry name" value="MAPEG domain-like"/>
    <property type="match status" value="1"/>
</dbReference>
<evidence type="ECO:0000256" key="4">
    <source>
        <dbReference type="ARBA" id="ARBA00023136"/>
    </source>
</evidence>
<accession>A0A1U9UPN3</accession>
<dbReference type="RefSeq" id="WP_078198573.1">
    <property type="nucleotide sequence ID" value="NZ_CP017757.2"/>
</dbReference>
<evidence type="ECO:0000256" key="3">
    <source>
        <dbReference type="ARBA" id="ARBA00022989"/>
    </source>
</evidence>
<dbReference type="AlphaFoldDB" id="A0A1U9UPN3"/>
<evidence type="ECO:0000313" key="6">
    <source>
        <dbReference type="EMBL" id="AQV94674.1"/>
    </source>
</evidence>
<comment type="subcellular location">
    <subcellularLocation>
        <location evidence="1">Membrane</location>
    </subcellularLocation>
</comment>
<name>A0A1U9UPN3_CUPNE</name>
<dbReference type="Gene3D" id="1.20.120.550">
    <property type="entry name" value="Membrane associated eicosanoid/glutathione metabolism-like domain"/>
    <property type="match status" value="1"/>
</dbReference>
<dbReference type="OrthoDB" id="8537976at2"/>
<feature type="transmembrane region" description="Helical" evidence="5">
    <location>
        <begin position="114"/>
        <end position="132"/>
    </location>
</feature>
<evidence type="ECO:0000256" key="1">
    <source>
        <dbReference type="ARBA" id="ARBA00004370"/>
    </source>
</evidence>
<dbReference type="GO" id="GO:0016020">
    <property type="term" value="C:membrane"/>
    <property type="evidence" value="ECO:0007669"/>
    <property type="project" value="UniProtKB-SubCell"/>
</dbReference>
<dbReference type="InterPro" id="IPR001129">
    <property type="entry name" value="Membr-assoc_MAPEG"/>
</dbReference>
<reference evidence="7" key="1">
    <citation type="submission" date="2017-02" db="EMBL/GenBank/DDBJ databases">
        <title>Complete genome sequence of Cupriavidus necator strain NH9, a 3-chlorobenzoate degrader.</title>
        <authorList>
            <person name="Moriuchi R."/>
            <person name="Dohra H."/>
            <person name="Ogawa N."/>
        </authorList>
    </citation>
    <scope>NUCLEOTIDE SEQUENCE [LARGE SCALE GENOMIC DNA]</scope>
    <source>
        <strain evidence="7">NH9</strain>
    </source>
</reference>
<dbReference type="InterPro" id="IPR023352">
    <property type="entry name" value="MAPEG-like_dom_sf"/>
</dbReference>
<feature type="transmembrane region" description="Helical" evidence="5">
    <location>
        <begin position="80"/>
        <end position="102"/>
    </location>
</feature>
<dbReference type="EMBL" id="CP017757">
    <property type="protein sequence ID" value="AQV94674.1"/>
    <property type="molecule type" value="Genomic_DNA"/>
</dbReference>
<keyword evidence="3 5" id="KW-1133">Transmembrane helix</keyword>